<proteinExistence type="inferred from homology"/>
<evidence type="ECO:0000313" key="9">
    <source>
        <dbReference type="Proteomes" id="UP000219467"/>
    </source>
</evidence>
<evidence type="ECO:0000256" key="4">
    <source>
        <dbReference type="ARBA" id="ARBA00022692"/>
    </source>
</evidence>
<dbReference type="PRINTS" id="PR00953">
    <property type="entry name" value="TYPE3IMRPROT"/>
</dbReference>
<feature type="transmembrane region" description="Helical" evidence="7">
    <location>
        <begin position="181"/>
        <end position="205"/>
    </location>
</feature>
<keyword evidence="5 7" id="KW-1133">Transmembrane helix</keyword>
<keyword evidence="8" id="KW-0969">Cilium</keyword>
<keyword evidence="8" id="KW-0966">Cell projection</keyword>
<feature type="transmembrane region" description="Helical" evidence="7">
    <location>
        <begin position="212"/>
        <end position="242"/>
    </location>
</feature>
<dbReference type="EMBL" id="OAOQ01000004">
    <property type="protein sequence ID" value="SNX69892.1"/>
    <property type="molecule type" value="Genomic_DNA"/>
</dbReference>
<keyword evidence="8" id="KW-0282">Flagellum</keyword>
<dbReference type="Proteomes" id="UP000219467">
    <property type="component" value="Unassembled WGS sequence"/>
</dbReference>
<dbReference type="InterPro" id="IPR002010">
    <property type="entry name" value="T3SS_IM_R"/>
</dbReference>
<keyword evidence="6 7" id="KW-0472">Membrane</keyword>
<name>A0A285CQS7_9RHOB</name>
<comment type="subcellular location">
    <subcellularLocation>
        <location evidence="1">Cell membrane</location>
        <topology evidence="1">Multi-pass membrane protein</topology>
    </subcellularLocation>
</comment>
<dbReference type="GO" id="GO:0006605">
    <property type="term" value="P:protein targeting"/>
    <property type="evidence" value="ECO:0007669"/>
    <property type="project" value="InterPro"/>
</dbReference>
<gene>
    <name evidence="8" type="ORF">SAMN05878503_104269</name>
</gene>
<dbReference type="PANTHER" id="PTHR30065">
    <property type="entry name" value="FLAGELLAR BIOSYNTHETIC PROTEIN FLIR"/>
    <property type="match status" value="1"/>
</dbReference>
<reference evidence="9" key="1">
    <citation type="submission" date="2017-08" db="EMBL/GenBank/DDBJ databases">
        <authorList>
            <person name="Varghese N."/>
            <person name="Submissions S."/>
        </authorList>
    </citation>
    <scope>NUCLEOTIDE SEQUENCE [LARGE SCALE GENOMIC DNA]</scope>
    <source>
        <strain evidence="9">JA234</strain>
    </source>
</reference>
<protein>
    <submittedName>
        <fullName evidence="8">Flagellar biosynthetic protein FliR</fullName>
    </submittedName>
</protein>
<keyword evidence="3" id="KW-1003">Cell membrane</keyword>
<feature type="transmembrane region" description="Helical" evidence="7">
    <location>
        <begin position="20"/>
        <end position="39"/>
    </location>
</feature>
<dbReference type="GO" id="GO:0005886">
    <property type="term" value="C:plasma membrane"/>
    <property type="evidence" value="ECO:0007669"/>
    <property type="project" value="UniProtKB-SubCell"/>
</dbReference>
<dbReference type="Pfam" id="PF01311">
    <property type="entry name" value="Bac_export_1"/>
    <property type="match status" value="1"/>
</dbReference>
<organism evidence="8 9">
    <name type="scientific">Cereibacter ovatus</name>
    <dbReference type="NCBI Taxonomy" id="439529"/>
    <lineage>
        <taxon>Bacteria</taxon>
        <taxon>Pseudomonadati</taxon>
        <taxon>Pseudomonadota</taxon>
        <taxon>Alphaproteobacteria</taxon>
        <taxon>Rhodobacterales</taxon>
        <taxon>Paracoccaceae</taxon>
        <taxon>Cereibacter</taxon>
    </lineage>
</organism>
<feature type="transmembrane region" description="Helical" evidence="7">
    <location>
        <begin position="125"/>
        <end position="145"/>
    </location>
</feature>
<dbReference type="OrthoDB" id="9779817at2"/>
<evidence type="ECO:0000256" key="6">
    <source>
        <dbReference type="ARBA" id="ARBA00023136"/>
    </source>
</evidence>
<keyword evidence="4 7" id="KW-0812">Transmembrane</keyword>
<feature type="transmembrane region" description="Helical" evidence="7">
    <location>
        <begin position="46"/>
        <end position="63"/>
    </location>
</feature>
<dbReference type="AlphaFoldDB" id="A0A285CQS7"/>
<evidence type="ECO:0000256" key="2">
    <source>
        <dbReference type="ARBA" id="ARBA00009772"/>
    </source>
</evidence>
<evidence type="ECO:0000256" key="3">
    <source>
        <dbReference type="ARBA" id="ARBA00022475"/>
    </source>
</evidence>
<accession>A0A285CQS7</accession>
<sequence>MTFQESLTELVLLAQEAFRAGFMVFLRIGAAMALLPAFGEMVVPQRIRLVLALAFSAIVFPAVQTRIPDFDGSPYFLLTETAAGLLLGIGMRLFVLALLTAGTIAAQAMSLSQPFGGPSTEPQPVIGNLLVMAGLALAVANGLHVRAAELFILSYDFLPAGRLPLAADVSAWGLDQIARTFALAFTLSMPFVAASFIFNIALGVINRAMPQLMVTFVGAPALTFGGLFLLSLAAPAALALWLEALHGFLASPFAAKP</sequence>
<evidence type="ECO:0000256" key="7">
    <source>
        <dbReference type="SAM" id="Phobius"/>
    </source>
</evidence>
<dbReference type="PANTHER" id="PTHR30065:SF8">
    <property type="entry name" value="FLAGELLAR BIOSYNTHETIC PROTEIN FLIR"/>
    <property type="match status" value="1"/>
</dbReference>
<evidence type="ECO:0000256" key="5">
    <source>
        <dbReference type="ARBA" id="ARBA00022989"/>
    </source>
</evidence>
<evidence type="ECO:0000313" key="8">
    <source>
        <dbReference type="EMBL" id="SNX69892.1"/>
    </source>
</evidence>
<comment type="similarity">
    <text evidence="2">Belongs to the FliR/MopE/SpaR family.</text>
</comment>
<keyword evidence="9" id="KW-1185">Reference proteome</keyword>
<feature type="transmembrane region" description="Helical" evidence="7">
    <location>
        <begin position="83"/>
        <end position="104"/>
    </location>
</feature>
<evidence type="ECO:0000256" key="1">
    <source>
        <dbReference type="ARBA" id="ARBA00004651"/>
    </source>
</evidence>
<dbReference type="RefSeq" id="WP_097030072.1">
    <property type="nucleotide sequence ID" value="NZ_OAOQ01000004.1"/>
</dbReference>